<dbReference type="PANTHER" id="PTHR45947:SF3">
    <property type="entry name" value="SULFOQUINOVOSYL TRANSFERASE SQD2"/>
    <property type="match status" value="1"/>
</dbReference>
<dbReference type="RefSeq" id="WP_310820902.1">
    <property type="nucleotide sequence ID" value="NZ_CP036268.1"/>
</dbReference>
<feature type="domain" description="Glycosyltransferase subfamily 4-like N-terminal" evidence="2">
    <location>
        <begin position="14"/>
        <end position="182"/>
    </location>
</feature>
<evidence type="ECO:0000313" key="4">
    <source>
        <dbReference type="Proteomes" id="UP000317318"/>
    </source>
</evidence>
<dbReference type="AlphaFoldDB" id="A0A517QVY4"/>
<feature type="domain" description="Glycosyl transferase family 1" evidence="1">
    <location>
        <begin position="192"/>
        <end position="346"/>
    </location>
</feature>
<dbReference type="KEGG" id="svp:Pan189_01690"/>
<sequence>MNILMLTNIYDPLVGGITESIHRFTDEYRRRGHRVVVVAPEFEGVVPGEETDVVRFPALFKAYKRRYSIPLPLPGLIAATLSEFDPDVIHSHHPFLIGRVAQRGASVWNVPLVYTHHSRYEIYAETEGLSQSVQRMLWGLTHSYCNACDAVVAPSESIRRDLRAHNVDSRIEIIPTGVDVEKFGAGDGSRVRKRFGVPADAFVVGHVGRIAKEKNCGFLGDAVSEFLQSTPDARFLCVGEGDALAEIQSIFRTAGLENRLVTPGRLSGQDLIDAYHAMDVFAFASQSETQGMVLTEAMAAGVPVVAVAASGVRDVMRDEVNGRMLQTEDRESFAAALRWVREAPADRLEKLSAGVAETAREFSIRTTAQRALDLYDLVVKRRTEKDAEQQWSAFDVLEAEWNAFSGNLEAIGKAILPKSRRTTE</sequence>
<dbReference type="Pfam" id="PF00534">
    <property type="entry name" value="Glycos_transf_1"/>
    <property type="match status" value="1"/>
</dbReference>
<dbReference type="Proteomes" id="UP000317318">
    <property type="component" value="Chromosome"/>
</dbReference>
<dbReference type="SUPFAM" id="SSF53756">
    <property type="entry name" value="UDP-Glycosyltransferase/glycogen phosphorylase"/>
    <property type="match status" value="1"/>
</dbReference>
<dbReference type="InterPro" id="IPR028098">
    <property type="entry name" value="Glyco_trans_4-like_N"/>
</dbReference>
<dbReference type="InterPro" id="IPR001296">
    <property type="entry name" value="Glyco_trans_1"/>
</dbReference>
<accession>A0A517QVY4</accession>
<gene>
    <name evidence="3" type="primary">mgs</name>
    <name evidence="3" type="ORF">Pan189_01690</name>
</gene>
<dbReference type="GO" id="GO:0016757">
    <property type="term" value="F:glycosyltransferase activity"/>
    <property type="evidence" value="ECO:0007669"/>
    <property type="project" value="UniProtKB-KW"/>
</dbReference>
<evidence type="ECO:0000313" key="3">
    <source>
        <dbReference type="EMBL" id="QDT35816.1"/>
    </source>
</evidence>
<keyword evidence="3" id="KW-0808">Transferase</keyword>
<dbReference type="PANTHER" id="PTHR45947">
    <property type="entry name" value="SULFOQUINOVOSYL TRANSFERASE SQD2"/>
    <property type="match status" value="1"/>
</dbReference>
<keyword evidence="4" id="KW-1185">Reference proteome</keyword>
<protein>
    <submittedName>
        <fullName evidence="3">Alpha-monoglucosyldiacylglycerol synthase</fullName>
        <ecNumber evidence="3">2.4.1.-</ecNumber>
    </submittedName>
</protein>
<dbReference type="EMBL" id="CP036268">
    <property type="protein sequence ID" value="QDT35816.1"/>
    <property type="molecule type" value="Genomic_DNA"/>
</dbReference>
<dbReference type="InterPro" id="IPR050194">
    <property type="entry name" value="Glycosyltransferase_grp1"/>
</dbReference>
<organism evidence="3 4">
    <name type="scientific">Stratiformator vulcanicus</name>
    <dbReference type="NCBI Taxonomy" id="2527980"/>
    <lineage>
        <taxon>Bacteria</taxon>
        <taxon>Pseudomonadati</taxon>
        <taxon>Planctomycetota</taxon>
        <taxon>Planctomycetia</taxon>
        <taxon>Planctomycetales</taxon>
        <taxon>Planctomycetaceae</taxon>
        <taxon>Stratiformator</taxon>
    </lineage>
</organism>
<dbReference type="Gene3D" id="3.40.50.2000">
    <property type="entry name" value="Glycogen Phosphorylase B"/>
    <property type="match status" value="2"/>
</dbReference>
<evidence type="ECO:0000259" key="1">
    <source>
        <dbReference type="Pfam" id="PF00534"/>
    </source>
</evidence>
<reference evidence="3 4" key="1">
    <citation type="submission" date="2019-02" db="EMBL/GenBank/DDBJ databases">
        <title>Deep-cultivation of Planctomycetes and their phenomic and genomic characterization uncovers novel biology.</title>
        <authorList>
            <person name="Wiegand S."/>
            <person name="Jogler M."/>
            <person name="Boedeker C."/>
            <person name="Pinto D."/>
            <person name="Vollmers J."/>
            <person name="Rivas-Marin E."/>
            <person name="Kohn T."/>
            <person name="Peeters S.H."/>
            <person name="Heuer A."/>
            <person name="Rast P."/>
            <person name="Oberbeckmann S."/>
            <person name="Bunk B."/>
            <person name="Jeske O."/>
            <person name="Meyerdierks A."/>
            <person name="Storesund J.E."/>
            <person name="Kallscheuer N."/>
            <person name="Luecker S."/>
            <person name="Lage O.M."/>
            <person name="Pohl T."/>
            <person name="Merkel B.J."/>
            <person name="Hornburger P."/>
            <person name="Mueller R.-W."/>
            <person name="Bruemmer F."/>
            <person name="Labrenz M."/>
            <person name="Spormann A.M."/>
            <person name="Op den Camp H."/>
            <person name="Overmann J."/>
            <person name="Amann R."/>
            <person name="Jetten M.S.M."/>
            <person name="Mascher T."/>
            <person name="Medema M.H."/>
            <person name="Devos D.P."/>
            <person name="Kaster A.-K."/>
            <person name="Ovreas L."/>
            <person name="Rohde M."/>
            <person name="Galperin M.Y."/>
            <person name="Jogler C."/>
        </authorList>
    </citation>
    <scope>NUCLEOTIDE SEQUENCE [LARGE SCALE GENOMIC DNA]</scope>
    <source>
        <strain evidence="3 4">Pan189</strain>
    </source>
</reference>
<name>A0A517QVY4_9PLAN</name>
<evidence type="ECO:0000259" key="2">
    <source>
        <dbReference type="Pfam" id="PF13439"/>
    </source>
</evidence>
<proteinExistence type="predicted"/>
<keyword evidence="3" id="KW-0328">Glycosyltransferase</keyword>
<dbReference type="Pfam" id="PF13439">
    <property type="entry name" value="Glyco_transf_4"/>
    <property type="match status" value="1"/>
</dbReference>
<dbReference type="EC" id="2.4.1.-" evidence="3"/>